<dbReference type="OrthoDB" id="6549038at2"/>
<keyword evidence="3" id="KW-1185">Reference proteome</keyword>
<sequence length="90" mass="9749">MHRNRMNKLTDIVLGEAVVMLLARDDSLTATSVATRLEAMATGEADPARREAIMLALGEVQAELSRSRESRDATALAFDPSQPPGRGKKN</sequence>
<protein>
    <submittedName>
        <fullName evidence="2">Uncharacterized protein</fullName>
    </submittedName>
</protein>
<name>A0A2M9WDB2_9GAMM</name>
<evidence type="ECO:0000313" key="3">
    <source>
        <dbReference type="Proteomes" id="UP000232062"/>
    </source>
</evidence>
<accession>A0A2M9WDB2</accession>
<reference evidence="2 3" key="1">
    <citation type="submission" date="2017-11" db="EMBL/GenBank/DDBJ databases">
        <title>The genome sequence of Pantoea rodasii DSM 26611.</title>
        <authorList>
            <person name="Gao J."/>
            <person name="Mao X."/>
            <person name="Sun J."/>
        </authorList>
    </citation>
    <scope>NUCLEOTIDE SEQUENCE [LARGE SCALE GENOMIC DNA]</scope>
    <source>
        <strain evidence="2 3">DSM 26611</strain>
    </source>
</reference>
<gene>
    <name evidence="2" type="ORF">PRCB_10900</name>
</gene>
<dbReference type="AlphaFoldDB" id="A0A2M9WDB2"/>
<dbReference type="Proteomes" id="UP000232062">
    <property type="component" value="Unassembled WGS sequence"/>
</dbReference>
<evidence type="ECO:0000313" key="2">
    <source>
        <dbReference type="EMBL" id="PJZ05543.1"/>
    </source>
</evidence>
<comment type="caution">
    <text evidence="2">The sequence shown here is derived from an EMBL/GenBank/DDBJ whole genome shotgun (WGS) entry which is preliminary data.</text>
</comment>
<dbReference type="EMBL" id="PIQI01000015">
    <property type="protein sequence ID" value="PJZ05543.1"/>
    <property type="molecule type" value="Genomic_DNA"/>
</dbReference>
<dbReference type="STRING" id="1076549.HA45_20555"/>
<proteinExistence type="predicted"/>
<evidence type="ECO:0000256" key="1">
    <source>
        <dbReference type="SAM" id="MobiDB-lite"/>
    </source>
</evidence>
<dbReference type="RefSeq" id="WP_100701718.1">
    <property type="nucleotide sequence ID" value="NZ_MLFP01000023.1"/>
</dbReference>
<organism evidence="2 3">
    <name type="scientific">Pantoea rodasii</name>
    <dbReference type="NCBI Taxonomy" id="1076549"/>
    <lineage>
        <taxon>Bacteria</taxon>
        <taxon>Pseudomonadati</taxon>
        <taxon>Pseudomonadota</taxon>
        <taxon>Gammaproteobacteria</taxon>
        <taxon>Enterobacterales</taxon>
        <taxon>Erwiniaceae</taxon>
        <taxon>Pantoea</taxon>
    </lineage>
</organism>
<feature type="region of interest" description="Disordered" evidence="1">
    <location>
        <begin position="65"/>
        <end position="90"/>
    </location>
</feature>